<dbReference type="GO" id="GO:0000070">
    <property type="term" value="P:mitotic sister chromatid segregation"/>
    <property type="evidence" value="ECO:0007669"/>
    <property type="project" value="TreeGrafter"/>
</dbReference>
<proteinExistence type="predicted"/>
<dbReference type="GO" id="GO:0000796">
    <property type="term" value="C:condensin complex"/>
    <property type="evidence" value="ECO:0007669"/>
    <property type="project" value="TreeGrafter"/>
</dbReference>
<sequence length="1217" mass="134524">MEKKRARPRDGSPVETADELLASAVESTATSAGKSSLKTLIWSLSPSSPLCPTLPPALHLAISRSLSSFKSSSNVGASSSGDPDETSDLLKELRSYAYVAHLCSFHPKKPFSLEELFPSVRLLHDNLLLFDLDSGLLSLVAGLCEQWWKEDFSGRESLISQSLPFLISKSLTQGKKVDVRRVYALRDALVLFDYVDESIEDTRLLLVRCVITPVYLKTEEGRKFIAFVLGLNGRLMKEALALIRSQIPFGRKSVLEAYAEILFRSWKGLQGDLRGEMEDGFLQGLIEGAIHASSRPLAASVRRVLGGFVQQRAVDGVEKLLFRLAEPVLFRSLQVSNPNVRLNALHLLLDLFPLEDPDVTKEAKDTLLEKQFYLLDRLVLDDCPDVRAVAVEGSCRILHLFWEVIPSSTITNILKKIIYDISHDTCTEVRLSTVNGIIYLLDNPQTHEIMKVLLPKLGFMFTDHALSVRVAVADLLLVVRDIRTFQFHKVVSLDTLLSALSSDHTTVAQKVTRLLIPSYFPYKVSHKEACSRCIALIKRSPKAGARFCEFQLSEGSSLKSLIELLRVSSSLAVSTKDLNADQIDGFFLASANICRSLLTEPSCKATLCEIFSGDKLKHMFTAAGSPCAKSAVLAIASVVSPDDLMGFHDQLMTLVTDCVGISENLELQSVVQAAHKLILSCGWFDELFESVANILHAIASGYATEFGLEMPQRGAQAGKKKKVKLAMKSPVGTCNSSRKGSKVSQMGMSNIEEDFAIASAAAWQVKILLKNLDTRMSMLRSPSLQKTIIALRIISQVCIEQCMQWESLDVSPIMAYTSFAIHISLQNVRSAVSESLGGDKNNASQFTSPYLEQATLDQSLNHLFNCFEKLSCERPCKSGNTCSSFKQEVSQHRRSTRIGSVASSSHPTEDPENRTPSQKMGNIQNMVKLVTSVLKLIADATTIGVISDNQTQCLRFVSASVQHIISFFRRNQYKNSSYQEEDLKYILALLKSSFTYGAKLLHFILMTSTDASAPPEVFHLCSDLLDLIASLESYMGSRLASVLLSASKPWLPVIILGLGFNKLVAGPNEGKPKSDGFYGRSLPEWLAILSKAETFDGSQSKQIDQRAPVLETLMDMMLLLLKKGDAKIREAIGFIFLTGIEFGLGRGDFDLVFGLSHYTCLKLFGGEGASQKELNDQLLELCLRIERMIEDPDVNEEGKQKLESAKRIIESVPIHRQ</sequence>
<dbReference type="InterPro" id="IPR011989">
    <property type="entry name" value="ARM-like"/>
</dbReference>
<dbReference type="GO" id="GO:0005634">
    <property type="term" value="C:nucleus"/>
    <property type="evidence" value="ECO:0007669"/>
    <property type="project" value="InterPro"/>
</dbReference>
<dbReference type="AlphaFoldDB" id="A0A9D5H4X7"/>
<dbReference type="PANTHER" id="PTHR16199:SF4">
    <property type="entry name" value="CONDENSIN-2 COMPLEX SUBUNIT G2"/>
    <property type="match status" value="1"/>
</dbReference>
<feature type="compositionally biased region" description="Polar residues" evidence="1">
    <location>
        <begin position="897"/>
        <end position="906"/>
    </location>
</feature>
<protein>
    <recommendedName>
        <fullName evidence="4">Condensin-2 complex subunit G2</fullName>
    </recommendedName>
</protein>
<evidence type="ECO:0000256" key="1">
    <source>
        <dbReference type="SAM" id="MobiDB-lite"/>
    </source>
</evidence>
<dbReference type="InterPro" id="IPR016024">
    <property type="entry name" value="ARM-type_fold"/>
</dbReference>
<dbReference type="OrthoDB" id="10062843at2759"/>
<dbReference type="SUPFAM" id="SSF48371">
    <property type="entry name" value="ARM repeat"/>
    <property type="match status" value="1"/>
</dbReference>
<feature type="region of interest" description="Disordered" evidence="1">
    <location>
        <begin position="894"/>
        <end position="919"/>
    </location>
</feature>
<dbReference type="EMBL" id="JAGGNH010000009">
    <property type="protein sequence ID" value="KAJ0963421.1"/>
    <property type="molecule type" value="Genomic_DNA"/>
</dbReference>
<evidence type="ECO:0008006" key="4">
    <source>
        <dbReference type="Google" id="ProtNLM"/>
    </source>
</evidence>
<name>A0A9D5H4X7_9LILI</name>
<accession>A0A9D5H4X7</accession>
<keyword evidence="3" id="KW-1185">Reference proteome</keyword>
<organism evidence="2 3">
    <name type="scientific">Dioscorea zingiberensis</name>
    <dbReference type="NCBI Taxonomy" id="325984"/>
    <lineage>
        <taxon>Eukaryota</taxon>
        <taxon>Viridiplantae</taxon>
        <taxon>Streptophyta</taxon>
        <taxon>Embryophyta</taxon>
        <taxon>Tracheophyta</taxon>
        <taxon>Spermatophyta</taxon>
        <taxon>Magnoliopsida</taxon>
        <taxon>Liliopsida</taxon>
        <taxon>Dioscoreales</taxon>
        <taxon>Dioscoreaceae</taxon>
        <taxon>Dioscorea</taxon>
    </lineage>
</organism>
<reference evidence="2" key="2">
    <citation type="journal article" date="2022" name="Hortic Res">
        <title>The genome of Dioscorea zingiberensis sheds light on the biosynthesis, origin and evolution of the medicinally important diosgenin saponins.</title>
        <authorList>
            <person name="Li Y."/>
            <person name="Tan C."/>
            <person name="Li Z."/>
            <person name="Guo J."/>
            <person name="Li S."/>
            <person name="Chen X."/>
            <person name="Wang C."/>
            <person name="Dai X."/>
            <person name="Yang H."/>
            <person name="Song W."/>
            <person name="Hou L."/>
            <person name="Xu J."/>
            <person name="Tong Z."/>
            <person name="Xu A."/>
            <person name="Yuan X."/>
            <person name="Wang W."/>
            <person name="Yang Q."/>
            <person name="Chen L."/>
            <person name="Sun Z."/>
            <person name="Wang K."/>
            <person name="Pan B."/>
            <person name="Chen J."/>
            <person name="Bao Y."/>
            <person name="Liu F."/>
            <person name="Qi X."/>
            <person name="Gang D.R."/>
            <person name="Wen J."/>
            <person name="Li J."/>
        </authorList>
    </citation>
    <scope>NUCLEOTIDE SEQUENCE</scope>
    <source>
        <strain evidence="2">Dzin_1.0</strain>
    </source>
</reference>
<reference evidence="2" key="1">
    <citation type="submission" date="2021-03" db="EMBL/GenBank/DDBJ databases">
        <authorList>
            <person name="Li Z."/>
            <person name="Yang C."/>
        </authorList>
    </citation>
    <scope>NUCLEOTIDE SEQUENCE</scope>
    <source>
        <strain evidence="2">Dzin_1.0</strain>
        <tissue evidence="2">Leaf</tissue>
    </source>
</reference>
<evidence type="ECO:0000313" key="3">
    <source>
        <dbReference type="Proteomes" id="UP001085076"/>
    </source>
</evidence>
<comment type="caution">
    <text evidence="2">The sequence shown here is derived from an EMBL/GenBank/DDBJ whole genome shotgun (WGS) entry which is preliminary data.</text>
</comment>
<dbReference type="Gene3D" id="1.25.10.10">
    <property type="entry name" value="Leucine-rich Repeat Variant"/>
    <property type="match status" value="1"/>
</dbReference>
<dbReference type="InterPro" id="IPR024741">
    <property type="entry name" value="Condensin2_G2"/>
</dbReference>
<evidence type="ECO:0000313" key="2">
    <source>
        <dbReference type="EMBL" id="KAJ0963421.1"/>
    </source>
</evidence>
<gene>
    <name evidence="2" type="ORF">J5N97_028543</name>
</gene>
<dbReference type="Proteomes" id="UP001085076">
    <property type="component" value="Miscellaneous, Linkage group lg09"/>
</dbReference>
<dbReference type="PANTHER" id="PTHR16199">
    <property type="entry name" value="CONDENSIN-2 COMPLEX SUBUNIT G2"/>
    <property type="match status" value="1"/>
</dbReference>
<dbReference type="Pfam" id="PF12422">
    <property type="entry name" value="Condensin2nSMC"/>
    <property type="match status" value="1"/>
</dbReference>